<comment type="caution">
    <text evidence="2">The sequence shown here is derived from an EMBL/GenBank/DDBJ whole genome shotgun (WGS) entry which is preliminary data.</text>
</comment>
<feature type="transmembrane region" description="Helical" evidence="1">
    <location>
        <begin position="21"/>
        <end position="43"/>
    </location>
</feature>
<name>A0A6A6LFZ7_HEVBR</name>
<accession>A0A6A6LFZ7</accession>
<keyword evidence="1" id="KW-0472">Membrane</keyword>
<protein>
    <submittedName>
        <fullName evidence="2">Uncharacterized protein</fullName>
    </submittedName>
</protein>
<dbReference type="AlphaFoldDB" id="A0A6A6LFZ7"/>
<proteinExistence type="predicted"/>
<reference evidence="2 3" key="1">
    <citation type="journal article" date="2020" name="Mol. Plant">
        <title>The Chromosome-Based Rubber Tree Genome Provides New Insights into Spurge Genome Evolution and Rubber Biosynthesis.</title>
        <authorList>
            <person name="Liu J."/>
            <person name="Shi C."/>
            <person name="Shi C.C."/>
            <person name="Li W."/>
            <person name="Zhang Q.J."/>
            <person name="Zhang Y."/>
            <person name="Li K."/>
            <person name="Lu H.F."/>
            <person name="Shi C."/>
            <person name="Zhu S.T."/>
            <person name="Xiao Z.Y."/>
            <person name="Nan H."/>
            <person name="Yue Y."/>
            <person name="Zhu X.G."/>
            <person name="Wu Y."/>
            <person name="Hong X.N."/>
            <person name="Fan G.Y."/>
            <person name="Tong Y."/>
            <person name="Zhang D."/>
            <person name="Mao C.L."/>
            <person name="Liu Y.L."/>
            <person name="Hao S.J."/>
            <person name="Liu W.Q."/>
            <person name="Lv M.Q."/>
            <person name="Zhang H.B."/>
            <person name="Liu Y."/>
            <person name="Hu-Tang G.R."/>
            <person name="Wang J.P."/>
            <person name="Wang J.H."/>
            <person name="Sun Y.H."/>
            <person name="Ni S.B."/>
            <person name="Chen W.B."/>
            <person name="Zhang X.C."/>
            <person name="Jiao Y.N."/>
            <person name="Eichler E.E."/>
            <person name="Li G.H."/>
            <person name="Liu X."/>
            <person name="Gao L.Z."/>
        </authorList>
    </citation>
    <scope>NUCLEOTIDE SEQUENCE [LARGE SCALE GENOMIC DNA]</scope>
    <source>
        <strain evidence="3">cv. GT1</strain>
        <tissue evidence="2">Leaf</tissue>
    </source>
</reference>
<organism evidence="2 3">
    <name type="scientific">Hevea brasiliensis</name>
    <name type="common">Para rubber tree</name>
    <name type="synonym">Siphonia brasiliensis</name>
    <dbReference type="NCBI Taxonomy" id="3981"/>
    <lineage>
        <taxon>Eukaryota</taxon>
        <taxon>Viridiplantae</taxon>
        <taxon>Streptophyta</taxon>
        <taxon>Embryophyta</taxon>
        <taxon>Tracheophyta</taxon>
        <taxon>Spermatophyta</taxon>
        <taxon>Magnoliopsida</taxon>
        <taxon>eudicotyledons</taxon>
        <taxon>Gunneridae</taxon>
        <taxon>Pentapetalae</taxon>
        <taxon>rosids</taxon>
        <taxon>fabids</taxon>
        <taxon>Malpighiales</taxon>
        <taxon>Euphorbiaceae</taxon>
        <taxon>Crotonoideae</taxon>
        <taxon>Micrandreae</taxon>
        <taxon>Hevea</taxon>
    </lineage>
</organism>
<sequence length="220" mass="24487">MRPVSSRMVGRVRRQHSPSSCCVVAVGGTSSLVGIMMTLYGSLLCRTTDDSKSKEKLIESFDERQELGLVTEVELLHKFLQDSLDNARLVNPLQISVSEATKLPNKAVPRRRISAIRSFPQGCGRMTQQVDKEVAPESVALETNGLGHYTPEVGILLRKKGEATRKDGHQKNLASSGKINMFQSYSKCLEIYQGKLHENDMDKCLDGNYQAIAAFIHHRK</sequence>
<keyword evidence="1" id="KW-1133">Transmembrane helix</keyword>
<evidence type="ECO:0000313" key="2">
    <source>
        <dbReference type="EMBL" id="KAF2299013.1"/>
    </source>
</evidence>
<dbReference type="EMBL" id="JAAGAX010000011">
    <property type="protein sequence ID" value="KAF2299013.1"/>
    <property type="molecule type" value="Genomic_DNA"/>
</dbReference>
<dbReference type="Proteomes" id="UP000467840">
    <property type="component" value="Chromosome 1"/>
</dbReference>
<gene>
    <name evidence="2" type="ORF">GH714_029782</name>
</gene>
<keyword evidence="3" id="KW-1185">Reference proteome</keyword>
<keyword evidence="1" id="KW-0812">Transmembrane</keyword>
<evidence type="ECO:0000313" key="3">
    <source>
        <dbReference type="Proteomes" id="UP000467840"/>
    </source>
</evidence>
<evidence type="ECO:0000256" key="1">
    <source>
        <dbReference type="SAM" id="Phobius"/>
    </source>
</evidence>